<feature type="domain" description="DUF2382" evidence="1">
    <location>
        <begin position="25"/>
        <end position="95"/>
    </location>
</feature>
<keyword evidence="3" id="KW-1185">Reference proteome</keyword>
<name>A0A158E8F6_9BURK</name>
<gene>
    <name evidence="2" type="ORF">AWB80_08308</name>
</gene>
<dbReference type="Proteomes" id="UP000054911">
    <property type="component" value="Unassembled WGS sequence"/>
</dbReference>
<evidence type="ECO:0000313" key="2">
    <source>
        <dbReference type="EMBL" id="SAL02237.1"/>
    </source>
</evidence>
<dbReference type="STRING" id="1777141.AWB80_08308"/>
<evidence type="ECO:0000259" key="1">
    <source>
        <dbReference type="Pfam" id="PF09557"/>
    </source>
</evidence>
<dbReference type="Pfam" id="PF09557">
    <property type="entry name" value="DUF2382"/>
    <property type="match status" value="1"/>
</dbReference>
<dbReference type="RefSeq" id="WP_244207052.1">
    <property type="nucleotide sequence ID" value="NZ_FCOE02000077.1"/>
</dbReference>
<comment type="caution">
    <text evidence="2">The sequence shown here is derived from an EMBL/GenBank/DDBJ whole genome shotgun (WGS) entry which is preliminary data.</text>
</comment>
<dbReference type="EMBL" id="FCOE02000077">
    <property type="protein sequence ID" value="SAL02237.1"/>
    <property type="molecule type" value="Genomic_DNA"/>
</dbReference>
<reference evidence="2" key="1">
    <citation type="submission" date="2016-01" db="EMBL/GenBank/DDBJ databases">
        <authorList>
            <person name="Peeters C."/>
        </authorList>
    </citation>
    <scope>NUCLEOTIDE SEQUENCE [LARGE SCALE GENOMIC DNA]</scope>
    <source>
        <strain evidence="2">LMG 29323</strain>
    </source>
</reference>
<evidence type="ECO:0000313" key="3">
    <source>
        <dbReference type="Proteomes" id="UP000054911"/>
    </source>
</evidence>
<dbReference type="AlphaFoldDB" id="A0A158E8F6"/>
<organism evidence="2 3">
    <name type="scientific">Caballeronia pedi</name>
    <dbReference type="NCBI Taxonomy" id="1777141"/>
    <lineage>
        <taxon>Bacteria</taxon>
        <taxon>Pseudomonadati</taxon>
        <taxon>Pseudomonadota</taxon>
        <taxon>Betaproteobacteria</taxon>
        <taxon>Burkholderiales</taxon>
        <taxon>Burkholderiaceae</taxon>
        <taxon>Caballeronia</taxon>
    </lineage>
</organism>
<proteinExistence type="predicted"/>
<sequence>MNSEKAPPNAVPTGVPEDDVRLSAVREELEVGVRTTETGSVRVRKVVHEEMEPLSMRLREQHVEVTRITVNRPVEERTEPRREGDTLIIPVYESRCS</sequence>
<dbReference type="InterPro" id="IPR019060">
    <property type="entry name" value="DUF2382"/>
</dbReference>
<protein>
    <recommendedName>
        <fullName evidence="1">DUF2382 domain-containing protein</fullName>
    </recommendedName>
</protein>
<accession>A0A158E8F6</accession>